<evidence type="ECO:0000256" key="5">
    <source>
        <dbReference type="PROSITE-ProRule" id="PRU00146"/>
    </source>
</evidence>
<dbReference type="InterPro" id="IPR001965">
    <property type="entry name" value="Znf_PHD"/>
</dbReference>
<feature type="compositionally biased region" description="Pro residues" evidence="6">
    <location>
        <begin position="1042"/>
        <end position="1052"/>
    </location>
</feature>
<sequence length="1311" mass="142964">MKNDTAEAALGLLNLSSHIASLPHAVVPLKQNMEKGEEVAKHVRELDGREDREQDRDTTEEEREREVVVVAKKAGKGRGKGKEKEKVVEDTADSDNPDDSIRCICGYKDDDGLSMACDGCQRWVHCACFGIVSKENVPDVWKCWECHPRPVDKSKAIKTQRARQRMFKLQETQNLLNAADDPQHNQQQQHRQSRKVSPGVERKPRRAIDGSGNTKRKRRISVSTHNLPPANEDEQIDIDEPAAHDYIHVDMDIVPQKHTRDKLRRMAHSWRGATALDSPSPAASPVVLAPDDPIPGPSSHTSLRALPPSTFSNPTLSPNTNPSVRPPSYAVHTTQPIPSDGYIAPYTSTIVPSSQYLSDPLNSYAHLGMPKPFVHLVGPPLDVALDARLTGRESRYVRNGCRPNAVLRPVVCPPKHNRKRKKPPRTPATDETTTEEEDAETLSFAVFALRDLKANEEVVLGWEWDDGSVIHQLPALIENPHYFAPYRVQQLRSQMTSMLHALSSNFTTCACGNKTRDCALTRLAEFVDHPTLPSIHVPIPLSSSTSASASCDFRTTREHDKESETEGKVDLGPLVGKKRGFRTREKIPMSGGMSGVEMVDASGGEEAGPSTLAVPERRLPGEKAKGGKGKGKATTADDEMDVDSEVVDRPRRQRRSDTPPPRPLHSNASVLVPPRLRKGWIRERAQGLRRSPSPSPMVVGEETRHAGREQQEGEVHNGGVDTDSLIMPPTPLPPSVQHPHLPSPEDSSPAARSPTSPTAPFAKLSLISPAMRGPSSYFATALHPPIPSEPQFLPLNVPTPPEPPPISESVPQTAMQIDEPSPSAPETEQELTVLGEPFQRRSSPRTLPPSTSQDPGPRGEVPGFFPDSPSGVVPDASPPRIASWTPPMGLPWGCDTTPEQGSPSLPEWGSPVQDHGWGSLPSPHTPTDDDSELLSTLEASHSPSPTPREPTPPPVRDPTPPPAPPPKKKISMGDYLSRKREAEKTVSPAVSVKPLVEEPVSRVAPEKPLVEEPAELKPDVPNSEPGPPANQTMDVDTSSRPLTPPLPPPPPRVVRGFDFFKAKQPLGGRSLNAKTTTTPPPPPSLQPATSTSTETDKTMATGTDTTEKKSAVPDSTPQLPEVRVDVAKTAESGSPVRDERSTKEPVRAEEQSRHETKRVFSTIPVTPYQHELQRQQSQEDGEIFSPPPPKAPPLAPRSLLSHASASSSNLPTQSFRQVPPPAQSYRGPSPSSQPYHYNSNNTRPLPRAPRALRNVANGSTLPPPPPSLSTYNHTSPIRPPPPRGPSADRRDWDNRDSRARSGTGNGWHGSR</sequence>
<dbReference type="PANTHER" id="PTHR46462:SF3">
    <property type="entry name" value="UPSET, ISOFORM A"/>
    <property type="match status" value="1"/>
</dbReference>
<feature type="compositionally biased region" description="Basic residues" evidence="6">
    <location>
        <begin position="415"/>
        <end position="424"/>
    </location>
</feature>
<evidence type="ECO:0000313" key="9">
    <source>
        <dbReference type="Proteomes" id="UP000813824"/>
    </source>
</evidence>
<evidence type="ECO:0000259" key="7">
    <source>
        <dbReference type="PROSITE" id="PS50016"/>
    </source>
</evidence>
<dbReference type="PANTHER" id="PTHR46462">
    <property type="entry name" value="UPSET, ISOFORM A"/>
    <property type="match status" value="1"/>
</dbReference>
<dbReference type="PROSITE" id="PS50016">
    <property type="entry name" value="ZF_PHD_2"/>
    <property type="match status" value="1"/>
</dbReference>
<feature type="compositionally biased region" description="Basic and acidic residues" evidence="6">
    <location>
        <begin position="80"/>
        <end position="89"/>
    </location>
</feature>
<feature type="compositionally biased region" description="Pro residues" evidence="6">
    <location>
        <begin position="797"/>
        <end position="806"/>
    </location>
</feature>
<evidence type="ECO:0000256" key="3">
    <source>
        <dbReference type="ARBA" id="ARBA00022833"/>
    </source>
</evidence>
<accession>A0A8K0UHN1</accession>
<feature type="compositionally biased region" description="Low complexity" evidence="6">
    <location>
        <begin position="1243"/>
        <end position="1253"/>
    </location>
</feature>
<dbReference type="GO" id="GO:0006355">
    <property type="term" value="P:regulation of DNA-templated transcription"/>
    <property type="evidence" value="ECO:0007669"/>
    <property type="project" value="TreeGrafter"/>
</dbReference>
<evidence type="ECO:0000256" key="6">
    <source>
        <dbReference type="SAM" id="MobiDB-lite"/>
    </source>
</evidence>
<evidence type="ECO:0000256" key="1">
    <source>
        <dbReference type="ARBA" id="ARBA00022723"/>
    </source>
</evidence>
<keyword evidence="4" id="KW-0156">Chromatin regulator</keyword>
<feature type="region of interest" description="Disordered" evidence="6">
    <location>
        <begin position="180"/>
        <end position="235"/>
    </location>
</feature>
<name>A0A8K0UHN1_9AGAR</name>
<dbReference type="Gene3D" id="2.170.270.10">
    <property type="entry name" value="SET domain"/>
    <property type="match status" value="1"/>
</dbReference>
<feature type="compositionally biased region" description="Pro residues" evidence="6">
    <location>
        <begin position="1185"/>
        <end position="1195"/>
    </location>
</feature>
<dbReference type="InterPro" id="IPR019787">
    <property type="entry name" value="Znf_PHD-finger"/>
</dbReference>
<feature type="compositionally biased region" description="Basic and acidic residues" evidence="6">
    <location>
        <begin position="1286"/>
        <end position="1299"/>
    </location>
</feature>
<protein>
    <recommendedName>
        <fullName evidence="7">PHD-type domain-containing protein</fullName>
    </recommendedName>
</protein>
<dbReference type="InterPro" id="IPR046341">
    <property type="entry name" value="SET_dom_sf"/>
</dbReference>
<keyword evidence="3" id="KW-0862">Zinc</keyword>
<feature type="compositionally biased region" description="Basic and acidic residues" evidence="6">
    <location>
        <begin position="701"/>
        <end position="715"/>
    </location>
</feature>
<feature type="compositionally biased region" description="Low complexity" evidence="6">
    <location>
        <begin position="840"/>
        <end position="852"/>
    </location>
</feature>
<feature type="compositionally biased region" description="Low complexity" evidence="6">
    <location>
        <begin position="1196"/>
        <end position="1211"/>
    </location>
</feature>
<dbReference type="InterPro" id="IPR019786">
    <property type="entry name" value="Zinc_finger_PHD-type_CS"/>
</dbReference>
<keyword evidence="2 5" id="KW-0863">Zinc-finger</keyword>
<feature type="compositionally biased region" description="Polar residues" evidence="6">
    <location>
        <begin position="309"/>
        <end position="323"/>
    </location>
</feature>
<keyword evidence="9" id="KW-1185">Reference proteome</keyword>
<dbReference type="SUPFAM" id="SSF82199">
    <property type="entry name" value="SET domain"/>
    <property type="match status" value="1"/>
</dbReference>
<feature type="compositionally biased region" description="Polar residues" evidence="6">
    <location>
        <begin position="1229"/>
        <end position="1242"/>
    </location>
</feature>
<dbReference type="EMBL" id="JAEVFJ010000033">
    <property type="protein sequence ID" value="KAH8092252.1"/>
    <property type="molecule type" value="Genomic_DNA"/>
</dbReference>
<keyword evidence="1" id="KW-0479">Metal-binding</keyword>
<dbReference type="GO" id="GO:0034967">
    <property type="term" value="C:Set3 complex"/>
    <property type="evidence" value="ECO:0007669"/>
    <property type="project" value="TreeGrafter"/>
</dbReference>
<feature type="domain" description="PHD-type" evidence="7">
    <location>
        <begin position="100"/>
        <end position="149"/>
    </location>
</feature>
<dbReference type="OrthoDB" id="79252at2759"/>
<dbReference type="GO" id="GO:0008270">
    <property type="term" value="F:zinc ion binding"/>
    <property type="evidence" value="ECO:0007669"/>
    <property type="project" value="UniProtKB-KW"/>
</dbReference>
<dbReference type="PROSITE" id="PS01359">
    <property type="entry name" value="ZF_PHD_1"/>
    <property type="match status" value="1"/>
</dbReference>
<feature type="region of interest" description="Disordered" evidence="6">
    <location>
        <begin position="412"/>
        <end position="437"/>
    </location>
</feature>
<feature type="compositionally biased region" description="Acidic residues" evidence="6">
    <location>
        <begin position="636"/>
        <end position="645"/>
    </location>
</feature>
<feature type="compositionally biased region" description="Basic and acidic residues" evidence="6">
    <location>
        <begin position="34"/>
        <end position="67"/>
    </location>
</feature>
<evidence type="ECO:0000313" key="8">
    <source>
        <dbReference type="EMBL" id="KAH8092252.1"/>
    </source>
</evidence>
<dbReference type="SMART" id="SM00249">
    <property type="entry name" value="PHD"/>
    <property type="match status" value="1"/>
</dbReference>
<feature type="compositionally biased region" description="Basic and acidic residues" evidence="6">
    <location>
        <begin position="1136"/>
        <end position="1158"/>
    </location>
</feature>
<feature type="compositionally biased region" description="Low complexity" evidence="6">
    <location>
        <begin position="1086"/>
        <end position="1104"/>
    </location>
</feature>
<proteinExistence type="predicted"/>
<gene>
    <name evidence="8" type="ORF">BXZ70DRAFT_951930</name>
</gene>
<dbReference type="InterPro" id="IPR011011">
    <property type="entry name" value="Znf_FYVE_PHD"/>
</dbReference>
<dbReference type="GO" id="GO:0006325">
    <property type="term" value="P:chromatin organization"/>
    <property type="evidence" value="ECO:0007669"/>
    <property type="project" value="UniProtKB-KW"/>
</dbReference>
<dbReference type="InterPro" id="IPR013083">
    <property type="entry name" value="Znf_RING/FYVE/PHD"/>
</dbReference>
<dbReference type="GO" id="GO:0070210">
    <property type="term" value="C:Rpd3L-Expanded complex"/>
    <property type="evidence" value="ECO:0007669"/>
    <property type="project" value="TreeGrafter"/>
</dbReference>
<feature type="compositionally biased region" description="Basic and acidic residues" evidence="6">
    <location>
        <begin position="995"/>
        <end position="1018"/>
    </location>
</feature>
<comment type="caution">
    <text evidence="8">The sequence shown here is derived from an EMBL/GenBank/DDBJ whole genome shotgun (WGS) entry which is preliminary data.</text>
</comment>
<feature type="compositionally biased region" description="Basic and acidic residues" evidence="6">
    <location>
        <begin position="615"/>
        <end position="625"/>
    </location>
</feature>
<feature type="compositionally biased region" description="Low complexity" evidence="6">
    <location>
        <begin position="747"/>
        <end position="762"/>
    </location>
</feature>
<feature type="region of interest" description="Disordered" evidence="6">
    <location>
        <begin position="291"/>
        <end position="327"/>
    </location>
</feature>
<dbReference type="SUPFAM" id="SSF57903">
    <property type="entry name" value="FYVE/PHD zinc finger"/>
    <property type="match status" value="1"/>
</dbReference>
<evidence type="ECO:0000256" key="4">
    <source>
        <dbReference type="ARBA" id="ARBA00022853"/>
    </source>
</evidence>
<reference evidence="8" key="1">
    <citation type="journal article" date="2021" name="New Phytol.">
        <title>Evolutionary innovations through gain and loss of genes in the ectomycorrhizal Boletales.</title>
        <authorList>
            <person name="Wu G."/>
            <person name="Miyauchi S."/>
            <person name="Morin E."/>
            <person name="Kuo A."/>
            <person name="Drula E."/>
            <person name="Varga T."/>
            <person name="Kohler A."/>
            <person name="Feng B."/>
            <person name="Cao Y."/>
            <person name="Lipzen A."/>
            <person name="Daum C."/>
            <person name="Hundley H."/>
            <person name="Pangilinan J."/>
            <person name="Johnson J."/>
            <person name="Barry K."/>
            <person name="LaButti K."/>
            <person name="Ng V."/>
            <person name="Ahrendt S."/>
            <person name="Min B."/>
            <person name="Choi I.G."/>
            <person name="Park H."/>
            <person name="Plett J.M."/>
            <person name="Magnuson J."/>
            <person name="Spatafora J.W."/>
            <person name="Nagy L.G."/>
            <person name="Henrissat B."/>
            <person name="Grigoriev I.V."/>
            <person name="Yang Z.L."/>
            <person name="Xu J."/>
            <person name="Martin F.M."/>
        </authorList>
    </citation>
    <scope>NUCLEOTIDE SEQUENCE</scope>
    <source>
        <strain evidence="8">KKN 215</strain>
    </source>
</reference>
<dbReference type="Gene3D" id="3.30.40.10">
    <property type="entry name" value="Zinc/RING finger domain, C3HC4 (zinc finger)"/>
    <property type="match status" value="1"/>
</dbReference>
<feature type="compositionally biased region" description="Pro residues" evidence="6">
    <location>
        <begin position="944"/>
        <end position="965"/>
    </location>
</feature>
<feature type="region of interest" description="Disordered" evidence="6">
    <location>
        <begin position="599"/>
        <end position="1311"/>
    </location>
</feature>
<evidence type="ECO:0000256" key="2">
    <source>
        <dbReference type="ARBA" id="ARBA00022771"/>
    </source>
</evidence>
<organism evidence="8 9">
    <name type="scientific">Cristinia sonorae</name>
    <dbReference type="NCBI Taxonomy" id="1940300"/>
    <lineage>
        <taxon>Eukaryota</taxon>
        <taxon>Fungi</taxon>
        <taxon>Dikarya</taxon>
        <taxon>Basidiomycota</taxon>
        <taxon>Agaricomycotina</taxon>
        <taxon>Agaricomycetes</taxon>
        <taxon>Agaricomycetidae</taxon>
        <taxon>Agaricales</taxon>
        <taxon>Pleurotineae</taxon>
        <taxon>Stephanosporaceae</taxon>
        <taxon>Cristinia</taxon>
    </lineage>
</organism>
<dbReference type="InterPro" id="IPR001214">
    <property type="entry name" value="SET_dom"/>
</dbReference>
<dbReference type="SMART" id="SM00317">
    <property type="entry name" value="SET"/>
    <property type="match status" value="1"/>
</dbReference>
<feature type="region of interest" description="Disordered" evidence="6">
    <location>
        <begin position="34"/>
        <end position="96"/>
    </location>
</feature>
<feature type="compositionally biased region" description="Polar residues" evidence="6">
    <location>
        <begin position="933"/>
        <end position="942"/>
    </location>
</feature>
<dbReference type="Proteomes" id="UP000813824">
    <property type="component" value="Unassembled WGS sequence"/>
</dbReference>